<sequence>MTGLGSPGVVPRDDAPRGDVPRGDVPRGETGRLDVVVTGTSSDAHTWNLIYLELLLTEWGNRVTNLGPCVPDALLLDHCTARVPDLIVVSSVNGHGANDGLRLIGAIRETAELAATPVVIGGKLGTLGDGSAAWGPRLRDAGYDAVFDDSVGVLQFHGFLEKLRAEARC</sequence>
<dbReference type="SUPFAM" id="SSF52242">
    <property type="entry name" value="Cobalamin (vitamin B12)-binding domain"/>
    <property type="match status" value="1"/>
</dbReference>
<protein>
    <submittedName>
        <fullName evidence="3">Glutamate mutase S-chain</fullName>
    </submittedName>
</protein>
<feature type="domain" description="B12-binding" evidence="2">
    <location>
        <begin position="32"/>
        <end position="169"/>
    </location>
</feature>
<dbReference type="Gene3D" id="3.40.50.280">
    <property type="entry name" value="Cobalamin-binding domain"/>
    <property type="match status" value="1"/>
</dbReference>
<evidence type="ECO:0000313" key="4">
    <source>
        <dbReference type="Proteomes" id="UP000221011"/>
    </source>
</evidence>
<evidence type="ECO:0000256" key="1">
    <source>
        <dbReference type="SAM" id="MobiDB-lite"/>
    </source>
</evidence>
<reference evidence="3 4" key="1">
    <citation type="submission" date="2017-08" db="EMBL/GenBank/DDBJ databases">
        <title>Complete Genome Sequence of Streptomyces formicae KY5, the formicamycin producer.</title>
        <authorList>
            <person name="Holmes N.A."/>
            <person name="Devine R."/>
            <person name="Qin Z."/>
            <person name="Seipke R.F."/>
            <person name="Wilkinson B."/>
            <person name="Hutchings M.I."/>
        </authorList>
    </citation>
    <scope>NUCLEOTIDE SEQUENCE [LARGE SCALE GENOMIC DNA]</scope>
    <source>
        <strain evidence="3 4">KY5</strain>
    </source>
</reference>
<dbReference type="AlphaFoldDB" id="A0A291Q1M9"/>
<organism evidence="3 4">
    <name type="scientific">Streptomyces formicae</name>
    <dbReference type="NCBI Taxonomy" id="1616117"/>
    <lineage>
        <taxon>Bacteria</taxon>
        <taxon>Bacillati</taxon>
        <taxon>Actinomycetota</taxon>
        <taxon>Actinomycetes</taxon>
        <taxon>Kitasatosporales</taxon>
        <taxon>Streptomycetaceae</taxon>
        <taxon>Streptomyces</taxon>
    </lineage>
</organism>
<dbReference type="RefSeq" id="WP_234362586.1">
    <property type="nucleotide sequence ID" value="NZ_CP022685.1"/>
</dbReference>
<dbReference type="InterPro" id="IPR006158">
    <property type="entry name" value="Cobalamin-bd"/>
</dbReference>
<name>A0A291Q1M9_9ACTN</name>
<dbReference type="InterPro" id="IPR036724">
    <property type="entry name" value="Cobalamin-bd_sf"/>
</dbReference>
<dbReference type="GO" id="GO:0031419">
    <property type="term" value="F:cobalamin binding"/>
    <property type="evidence" value="ECO:0007669"/>
    <property type="project" value="InterPro"/>
</dbReference>
<dbReference type="EMBL" id="CP022685">
    <property type="protein sequence ID" value="ATL25502.1"/>
    <property type="molecule type" value="Genomic_DNA"/>
</dbReference>
<dbReference type="PROSITE" id="PS51332">
    <property type="entry name" value="B12_BINDING"/>
    <property type="match status" value="1"/>
</dbReference>
<accession>A0A291Q1M9</accession>
<gene>
    <name evidence="3" type="ORF">KY5_0484c</name>
</gene>
<dbReference type="KEGG" id="sfk:KY5_0484c"/>
<keyword evidence="4" id="KW-1185">Reference proteome</keyword>
<dbReference type="Proteomes" id="UP000221011">
    <property type="component" value="Chromosome"/>
</dbReference>
<proteinExistence type="predicted"/>
<evidence type="ECO:0000313" key="3">
    <source>
        <dbReference type="EMBL" id="ATL25502.1"/>
    </source>
</evidence>
<evidence type="ECO:0000259" key="2">
    <source>
        <dbReference type="PROSITE" id="PS51332"/>
    </source>
</evidence>
<feature type="compositionally biased region" description="Basic and acidic residues" evidence="1">
    <location>
        <begin position="11"/>
        <end position="30"/>
    </location>
</feature>
<feature type="region of interest" description="Disordered" evidence="1">
    <location>
        <begin position="1"/>
        <end position="30"/>
    </location>
</feature>
<dbReference type="GO" id="GO:0046872">
    <property type="term" value="F:metal ion binding"/>
    <property type="evidence" value="ECO:0007669"/>
    <property type="project" value="InterPro"/>
</dbReference>